<evidence type="ECO:0000259" key="17">
    <source>
        <dbReference type="Pfam" id="PF16187"/>
    </source>
</evidence>
<feature type="domain" description="Peptidase M16 middle/third" evidence="17">
    <location>
        <begin position="433"/>
        <end position="714"/>
    </location>
</feature>
<name>A0A9N9SA24_PHACE</name>
<gene>
    <name evidence="19" type="ORF">PHAECO_LOCUS2979</name>
</gene>
<dbReference type="Pfam" id="PF16187">
    <property type="entry name" value="Peptidase_M16_M"/>
    <property type="match status" value="1"/>
</dbReference>
<evidence type="ECO:0000256" key="5">
    <source>
        <dbReference type="ARBA" id="ARBA00022801"/>
    </source>
</evidence>
<dbReference type="SUPFAM" id="SSF63411">
    <property type="entry name" value="LuxS/MPP-like metallohydrolase"/>
    <property type="match status" value="4"/>
</dbReference>
<evidence type="ECO:0000259" key="18">
    <source>
        <dbReference type="Pfam" id="PF22456"/>
    </source>
</evidence>
<evidence type="ECO:0000256" key="2">
    <source>
        <dbReference type="ARBA" id="ARBA00007261"/>
    </source>
</evidence>
<comment type="catalytic activity">
    <reaction evidence="8">
        <text>Degradation of insulin, glucagon and other polypeptides. No action on proteins.</text>
        <dbReference type="EC" id="3.4.24.56"/>
    </reaction>
</comment>
<dbReference type="Pfam" id="PF05193">
    <property type="entry name" value="Peptidase_M16_C"/>
    <property type="match status" value="1"/>
</dbReference>
<dbReference type="FunFam" id="3.30.830.10:FF:000004">
    <property type="entry name" value="Putative insulin-degrading enzyme"/>
    <property type="match status" value="1"/>
</dbReference>
<feature type="domain" description="Peptidase M16 N-terminal" evidence="15">
    <location>
        <begin position="85"/>
        <end position="223"/>
    </location>
</feature>
<dbReference type="InterPro" id="IPR007863">
    <property type="entry name" value="Peptidase_M16_C"/>
</dbReference>
<keyword evidence="14" id="KW-0732">Signal</keyword>
<evidence type="ECO:0000256" key="11">
    <source>
        <dbReference type="ARBA" id="ARBA00074992"/>
    </source>
</evidence>
<evidence type="ECO:0000313" key="19">
    <source>
        <dbReference type="EMBL" id="CAG9815290.1"/>
    </source>
</evidence>
<keyword evidence="7" id="KW-0482">Metalloprotease</keyword>
<evidence type="ECO:0000256" key="3">
    <source>
        <dbReference type="ARBA" id="ARBA00022670"/>
    </source>
</evidence>
<dbReference type="InterPro" id="IPR032632">
    <property type="entry name" value="Peptidase_M16_M"/>
</dbReference>
<evidence type="ECO:0000313" key="20">
    <source>
        <dbReference type="Proteomes" id="UP001153737"/>
    </source>
</evidence>
<dbReference type="Gene3D" id="3.30.830.10">
    <property type="entry name" value="Metalloenzyme, LuxS/M16 peptidase-like"/>
    <property type="match status" value="4"/>
</dbReference>
<dbReference type="EC" id="3.4.24.56" evidence="9"/>
<evidence type="ECO:0000256" key="8">
    <source>
        <dbReference type="ARBA" id="ARBA00052248"/>
    </source>
</evidence>
<dbReference type="InterPro" id="IPR011249">
    <property type="entry name" value="Metalloenz_LuxS/M16"/>
</dbReference>
<feature type="signal peptide" evidence="14">
    <location>
        <begin position="1"/>
        <end position="31"/>
    </location>
</feature>
<keyword evidence="5" id="KW-0378">Hydrolase</keyword>
<sequence length="1026" mass="118030">MVFSSINITSKNTTIIIFLVIMIALCKHCESRYTSEKNYTVGPAKQSISKMDNLSNLVLRRIDNITKSGEDKRLYRGLELSNHMKVLLVSDPNTDKSSAAMDVNVGFLSDPKEVLGLAHFCEHMLFLGTKKYPNENDYNKFLSEHGGGSNAATYPDHTLYYFDIVPDKLNEALDRFSQFFIAPLFTETATDRELNAVNSEHDKNIQSDVWRIDQLDKHLSNPKHPYNTFGTGNNHTLVTLPKANNINVRDKLLEFHDKWYSSNIMCLAVLGKESLEELENMVVELFSSVSNKNVVEPKWSEHPYGEDQFKTAVYISPVKDLRNLNIVFPCEDLTEFYKSAPGHYISHLMGHEGPGSILSVLKARGWSNSLVAGSKPSPRGFGFFGIAVDLTEEGINHVDDIVKLVFQYLNMLKQEGPLKWVQDENKNIGQMVFRFKDKESPRNYISSLVHSLQEYPMENILCANYMLSDWQPEMIEKIWNNFVPEKVRISVIARKFENELDEVEPWYGTKYKKVEIPDETIRSWMKAGLCPDLRMPEKNEFVPTDFNLYPIDEDVTEFPIIIEDTPLTRVWFKQDDQFLLPKANLMFDFVSPLAYLDPLNCNLTHMLVQLFRDALNEYAYAAELAGLKWELINTKYGLILGIGGYNNKQHILLRKIMEKLANFKIDPKRFEIIKENYIRNLKNFDAEQPYQHAVYYLTVLLTEHSWTKLELLAATDQITIERLESFIPQVLSKIHIESLVHGNANKEKALELVHIVEDTLAASMSMSPLLPRQLLLNRELKLEEGCHYSYEVQNKVHKSSCIELYYQCGLQTKENNIKLELFAQIIQEPCFNILRTKEQLGYIVFSGVRRSNGVQGLRIIIQSDRHPNYLDSRIEAFLESMMDYIKDMSDDEFLRHREALAAQRLEKPKQLSSLTNRFWLEITAQQYHFDRVNVEVAYLKTLTKNDIIAFYNEVLKTNAAKRKKLAVLVVSLAEGGAGRTNSTECPAQDGPADVINDVTVFKSSHEMYPLVQPYINITRKGNKCKL</sequence>
<feature type="domain" description="Coenzyme PQQ synthesis protein F-like C-terminal lobe" evidence="18">
    <location>
        <begin position="821"/>
        <end position="919"/>
    </location>
</feature>
<protein>
    <recommendedName>
        <fullName evidence="10">Insulin-degrading enzyme</fullName>
        <ecNumber evidence="9">3.4.24.56</ecNumber>
    </recommendedName>
    <alternativeName>
        <fullName evidence="12">Insulin protease</fullName>
    </alternativeName>
    <alternativeName>
        <fullName evidence="11">Insulysin</fullName>
    </alternativeName>
</protein>
<evidence type="ECO:0000256" key="6">
    <source>
        <dbReference type="ARBA" id="ARBA00022833"/>
    </source>
</evidence>
<keyword evidence="20" id="KW-1185">Reference proteome</keyword>
<evidence type="ECO:0000256" key="7">
    <source>
        <dbReference type="ARBA" id="ARBA00023049"/>
    </source>
</evidence>
<reference evidence="19" key="1">
    <citation type="submission" date="2022-01" db="EMBL/GenBank/DDBJ databases">
        <authorList>
            <person name="King R."/>
        </authorList>
    </citation>
    <scope>NUCLEOTIDE SEQUENCE</scope>
</reference>
<dbReference type="Pfam" id="PF22456">
    <property type="entry name" value="PqqF-like_C_4"/>
    <property type="match status" value="1"/>
</dbReference>
<proteinExistence type="inferred from homology"/>
<evidence type="ECO:0000256" key="9">
    <source>
        <dbReference type="ARBA" id="ARBA00066874"/>
    </source>
</evidence>
<dbReference type="EMBL" id="OU896718">
    <property type="protein sequence ID" value="CAG9815290.1"/>
    <property type="molecule type" value="Genomic_DNA"/>
</dbReference>
<dbReference type="InterPro" id="IPR001431">
    <property type="entry name" value="Pept_M16_Zn_BS"/>
</dbReference>
<dbReference type="Pfam" id="PF00675">
    <property type="entry name" value="Peptidase_M16"/>
    <property type="match status" value="1"/>
</dbReference>
<comment type="cofactor">
    <cofactor evidence="1">
        <name>Zn(2+)</name>
        <dbReference type="ChEBI" id="CHEBI:29105"/>
    </cofactor>
</comment>
<comment type="similarity">
    <text evidence="2 13">Belongs to the peptidase M16 family.</text>
</comment>
<evidence type="ECO:0000256" key="12">
    <source>
        <dbReference type="ARBA" id="ARBA00080349"/>
    </source>
</evidence>
<dbReference type="FunFam" id="3.30.830.10:FF:000003">
    <property type="entry name" value="Insulin-degrading enzyme"/>
    <property type="match status" value="1"/>
</dbReference>
<dbReference type="OrthoDB" id="952271at2759"/>
<dbReference type="GO" id="GO:0005829">
    <property type="term" value="C:cytosol"/>
    <property type="evidence" value="ECO:0007669"/>
    <property type="project" value="TreeGrafter"/>
</dbReference>
<dbReference type="Proteomes" id="UP001153737">
    <property type="component" value="Chromosome 12"/>
</dbReference>
<keyword evidence="6" id="KW-0862">Zinc</keyword>
<accession>A0A9N9SA24</accession>
<feature type="domain" description="Peptidase M16 C-terminal" evidence="16">
    <location>
        <begin position="249"/>
        <end position="421"/>
    </location>
</feature>
<dbReference type="GO" id="GO:0043171">
    <property type="term" value="P:peptide catabolic process"/>
    <property type="evidence" value="ECO:0007669"/>
    <property type="project" value="TreeGrafter"/>
</dbReference>
<evidence type="ECO:0000256" key="4">
    <source>
        <dbReference type="ARBA" id="ARBA00022723"/>
    </source>
</evidence>
<evidence type="ECO:0000256" key="1">
    <source>
        <dbReference type="ARBA" id="ARBA00001947"/>
    </source>
</evidence>
<dbReference type="GO" id="GO:0051603">
    <property type="term" value="P:proteolysis involved in protein catabolic process"/>
    <property type="evidence" value="ECO:0007669"/>
    <property type="project" value="TreeGrafter"/>
</dbReference>
<evidence type="ECO:0000256" key="14">
    <source>
        <dbReference type="SAM" id="SignalP"/>
    </source>
</evidence>
<dbReference type="InterPro" id="IPR011765">
    <property type="entry name" value="Pept_M16_N"/>
</dbReference>
<reference evidence="19" key="2">
    <citation type="submission" date="2022-10" db="EMBL/GenBank/DDBJ databases">
        <authorList>
            <consortium name="ENA_rothamsted_submissions"/>
            <consortium name="culmorum"/>
            <person name="King R."/>
        </authorList>
    </citation>
    <scope>NUCLEOTIDE SEQUENCE</scope>
</reference>
<evidence type="ECO:0000256" key="13">
    <source>
        <dbReference type="RuleBase" id="RU004447"/>
    </source>
</evidence>
<keyword evidence="4" id="KW-0479">Metal-binding</keyword>
<evidence type="ECO:0000259" key="15">
    <source>
        <dbReference type="Pfam" id="PF00675"/>
    </source>
</evidence>
<feature type="chain" id="PRO_5040253593" description="Insulin-degrading enzyme" evidence="14">
    <location>
        <begin position="32"/>
        <end position="1026"/>
    </location>
</feature>
<dbReference type="GO" id="GO:0005739">
    <property type="term" value="C:mitochondrion"/>
    <property type="evidence" value="ECO:0007669"/>
    <property type="project" value="TreeGrafter"/>
</dbReference>
<keyword evidence="3" id="KW-0645">Protease</keyword>
<evidence type="ECO:0000256" key="10">
    <source>
        <dbReference type="ARBA" id="ARBA00070422"/>
    </source>
</evidence>
<dbReference type="AlphaFoldDB" id="A0A9N9SA24"/>
<dbReference type="GO" id="GO:0004222">
    <property type="term" value="F:metalloendopeptidase activity"/>
    <property type="evidence" value="ECO:0007669"/>
    <property type="project" value="UniProtKB-EC"/>
</dbReference>
<dbReference type="InterPro" id="IPR050626">
    <property type="entry name" value="Peptidase_M16"/>
</dbReference>
<dbReference type="PANTHER" id="PTHR43690">
    <property type="entry name" value="NARDILYSIN"/>
    <property type="match status" value="1"/>
</dbReference>
<dbReference type="PANTHER" id="PTHR43690:SF18">
    <property type="entry name" value="INSULIN-DEGRADING ENZYME-RELATED"/>
    <property type="match status" value="1"/>
</dbReference>
<dbReference type="InterPro" id="IPR054734">
    <property type="entry name" value="PqqF-like_C_4"/>
</dbReference>
<dbReference type="PROSITE" id="PS00143">
    <property type="entry name" value="INSULINASE"/>
    <property type="match status" value="1"/>
</dbReference>
<organism evidence="19 20">
    <name type="scientific">Phaedon cochleariae</name>
    <name type="common">Mustard beetle</name>
    <dbReference type="NCBI Taxonomy" id="80249"/>
    <lineage>
        <taxon>Eukaryota</taxon>
        <taxon>Metazoa</taxon>
        <taxon>Ecdysozoa</taxon>
        <taxon>Arthropoda</taxon>
        <taxon>Hexapoda</taxon>
        <taxon>Insecta</taxon>
        <taxon>Pterygota</taxon>
        <taxon>Neoptera</taxon>
        <taxon>Endopterygota</taxon>
        <taxon>Coleoptera</taxon>
        <taxon>Polyphaga</taxon>
        <taxon>Cucujiformia</taxon>
        <taxon>Chrysomeloidea</taxon>
        <taxon>Chrysomelidae</taxon>
        <taxon>Chrysomelinae</taxon>
        <taxon>Chrysomelini</taxon>
        <taxon>Phaedon</taxon>
    </lineage>
</organism>
<dbReference type="GO" id="GO:0046872">
    <property type="term" value="F:metal ion binding"/>
    <property type="evidence" value="ECO:0007669"/>
    <property type="project" value="UniProtKB-KW"/>
</dbReference>
<evidence type="ECO:0000259" key="16">
    <source>
        <dbReference type="Pfam" id="PF05193"/>
    </source>
</evidence>
<dbReference type="FunFam" id="3.30.830.10:FF:000005">
    <property type="entry name" value="nardilysin isoform X1"/>
    <property type="match status" value="1"/>
</dbReference>
<dbReference type="FunFam" id="3.30.830.10:FF:000030">
    <property type="entry name" value="Insulin-degrading enzyme"/>
    <property type="match status" value="1"/>
</dbReference>